<dbReference type="GO" id="GO:0006417">
    <property type="term" value="P:regulation of translation"/>
    <property type="evidence" value="ECO:0007669"/>
    <property type="project" value="UniProtKB-KW"/>
</dbReference>
<name>E1QI18_DESB2</name>
<evidence type="ECO:0000313" key="9">
    <source>
        <dbReference type="EMBL" id="ADK85211.1"/>
    </source>
</evidence>
<dbReference type="GO" id="GO:0003677">
    <property type="term" value="F:DNA binding"/>
    <property type="evidence" value="ECO:0007669"/>
    <property type="project" value="UniProtKB-KW"/>
</dbReference>
<comment type="similarity">
    <text evidence="1 8">Belongs to the bacterial histone-like protein family.</text>
</comment>
<dbReference type="STRING" id="644282.Deba_1846"/>
<dbReference type="eggNOG" id="COG0776">
    <property type="taxonomic scope" value="Bacteria"/>
</dbReference>
<dbReference type="OrthoDB" id="9797747at2"/>
<dbReference type="Gene3D" id="4.10.520.10">
    <property type="entry name" value="IHF-like DNA-binding proteins"/>
    <property type="match status" value="1"/>
</dbReference>
<dbReference type="PANTHER" id="PTHR33175">
    <property type="entry name" value="DNA-BINDING PROTEIN HU"/>
    <property type="match status" value="1"/>
</dbReference>
<dbReference type="InterPro" id="IPR005684">
    <property type="entry name" value="IHF_alpha"/>
</dbReference>
<dbReference type="GO" id="GO:0006310">
    <property type="term" value="P:DNA recombination"/>
    <property type="evidence" value="ECO:0007669"/>
    <property type="project" value="UniProtKB-KW"/>
</dbReference>
<dbReference type="CDD" id="cd13835">
    <property type="entry name" value="IHF_A"/>
    <property type="match status" value="1"/>
</dbReference>
<dbReference type="AlphaFoldDB" id="E1QI18"/>
<evidence type="ECO:0000256" key="8">
    <source>
        <dbReference type="RuleBase" id="RU003939"/>
    </source>
</evidence>
<dbReference type="SUPFAM" id="SSF47729">
    <property type="entry name" value="IHF-like DNA-binding proteins"/>
    <property type="match status" value="1"/>
</dbReference>
<dbReference type="SMART" id="SM00411">
    <property type="entry name" value="BHL"/>
    <property type="match status" value="1"/>
</dbReference>
<reference evidence="9 10" key="1">
    <citation type="journal article" date="2010" name="Stand. Genomic Sci.">
        <title>Complete genome sequence of Desulfarculus baarsii type strain (2st14).</title>
        <authorList>
            <person name="Sun H."/>
            <person name="Spring S."/>
            <person name="Lapidus A."/>
            <person name="Davenport K."/>
            <person name="Del Rio T.G."/>
            <person name="Tice H."/>
            <person name="Nolan M."/>
            <person name="Copeland A."/>
            <person name="Cheng J.F."/>
            <person name="Lucas S."/>
            <person name="Tapia R."/>
            <person name="Goodwin L."/>
            <person name="Pitluck S."/>
            <person name="Ivanova N."/>
            <person name="Pagani I."/>
            <person name="Mavromatis K."/>
            <person name="Ovchinnikova G."/>
            <person name="Pati A."/>
            <person name="Chen A."/>
            <person name="Palaniappan K."/>
            <person name="Hauser L."/>
            <person name="Chang Y.J."/>
            <person name="Jeffries C.D."/>
            <person name="Detter J.C."/>
            <person name="Han C."/>
            <person name="Rohde M."/>
            <person name="Brambilla E."/>
            <person name="Goker M."/>
            <person name="Woyke T."/>
            <person name="Bristow J."/>
            <person name="Eisen J.A."/>
            <person name="Markowitz V."/>
            <person name="Hugenholtz P."/>
            <person name="Kyrpides N.C."/>
            <person name="Klenk H.P."/>
            <person name="Land M."/>
        </authorList>
    </citation>
    <scope>NUCLEOTIDE SEQUENCE [LARGE SCALE GENOMIC DNA]</scope>
    <source>
        <strain evidence="10">ATCC 33931 / DSM 2075 / LMG 7858 / VKM B-1802 / 2st14</strain>
    </source>
</reference>
<keyword evidence="3" id="KW-0810">Translation regulation</keyword>
<dbReference type="GO" id="GO:0030527">
    <property type="term" value="F:structural constituent of chromatin"/>
    <property type="evidence" value="ECO:0007669"/>
    <property type="project" value="InterPro"/>
</dbReference>
<dbReference type="GO" id="GO:0006355">
    <property type="term" value="P:regulation of DNA-templated transcription"/>
    <property type="evidence" value="ECO:0007669"/>
    <property type="project" value="InterPro"/>
</dbReference>
<dbReference type="PANTHER" id="PTHR33175:SF2">
    <property type="entry name" value="INTEGRATION HOST FACTOR SUBUNIT ALPHA"/>
    <property type="match status" value="1"/>
</dbReference>
<dbReference type="GO" id="GO:0005829">
    <property type="term" value="C:cytosol"/>
    <property type="evidence" value="ECO:0007669"/>
    <property type="project" value="TreeGrafter"/>
</dbReference>
<keyword evidence="10" id="KW-1185">Reference proteome</keyword>
<dbReference type="InterPro" id="IPR010992">
    <property type="entry name" value="IHF-like_DNA-bd_dom_sf"/>
</dbReference>
<evidence type="ECO:0000256" key="4">
    <source>
        <dbReference type="ARBA" id="ARBA00023015"/>
    </source>
</evidence>
<evidence type="ECO:0000256" key="7">
    <source>
        <dbReference type="ARBA" id="ARBA00023172"/>
    </source>
</evidence>
<protein>
    <recommendedName>
        <fullName evidence="2">Integration host factor subunit alpha</fullName>
    </recommendedName>
</protein>
<dbReference type="Proteomes" id="UP000009047">
    <property type="component" value="Chromosome"/>
</dbReference>
<evidence type="ECO:0000256" key="6">
    <source>
        <dbReference type="ARBA" id="ARBA00023163"/>
    </source>
</evidence>
<keyword evidence="6" id="KW-0804">Transcription</keyword>
<dbReference type="RefSeq" id="WP_013258652.1">
    <property type="nucleotide sequence ID" value="NC_014365.1"/>
</dbReference>
<accession>E1QI18</accession>
<dbReference type="EMBL" id="CP002085">
    <property type="protein sequence ID" value="ADK85211.1"/>
    <property type="molecule type" value="Genomic_DNA"/>
</dbReference>
<dbReference type="Pfam" id="PF00216">
    <property type="entry name" value="Bac_DNA_binding"/>
    <property type="match status" value="1"/>
</dbReference>
<keyword evidence="5 9" id="KW-0238">DNA-binding</keyword>
<keyword evidence="7" id="KW-0233">DNA recombination</keyword>
<evidence type="ECO:0000313" key="10">
    <source>
        <dbReference type="Proteomes" id="UP000009047"/>
    </source>
</evidence>
<evidence type="ECO:0000256" key="3">
    <source>
        <dbReference type="ARBA" id="ARBA00022845"/>
    </source>
</evidence>
<dbReference type="PROSITE" id="PS00045">
    <property type="entry name" value="HISTONE_LIKE"/>
    <property type="match status" value="1"/>
</dbReference>
<dbReference type="KEGG" id="dbr:Deba_1846"/>
<proteinExistence type="inferred from homology"/>
<organism evidence="9 10">
    <name type="scientific">Desulfarculus baarsii (strain ATCC 33931 / DSM 2075 / LMG 7858 / VKM B-1802 / 2st14)</name>
    <dbReference type="NCBI Taxonomy" id="644282"/>
    <lineage>
        <taxon>Bacteria</taxon>
        <taxon>Pseudomonadati</taxon>
        <taxon>Thermodesulfobacteriota</taxon>
        <taxon>Desulfarculia</taxon>
        <taxon>Desulfarculales</taxon>
        <taxon>Desulfarculaceae</taxon>
        <taxon>Desulfarculus</taxon>
    </lineage>
</organism>
<evidence type="ECO:0000256" key="2">
    <source>
        <dbReference type="ARBA" id="ARBA00018329"/>
    </source>
</evidence>
<dbReference type="HOGENOM" id="CLU_105066_1_3_7"/>
<dbReference type="PRINTS" id="PR01727">
    <property type="entry name" value="DNABINDINGHU"/>
</dbReference>
<dbReference type="InterPro" id="IPR020816">
    <property type="entry name" value="Histone-like_DNA-bd_CS"/>
</dbReference>
<sequence length="101" mass="11550">MALTKDHIISEVFERTQLPKSRSREVVETTLEIIKNSLADSDDLLISGFGKFLVKDKRARRGRNPQTKADMKLRARKVVVFKTSGVLRKHLNGEEDLSEQQ</sequence>
<dbReference type="InterPro" id="IPR000119">
    <property type="entry name" value="Hist_DNA-bd"/>
</dbReference>
<gene>
    <name evidence="9" type="ordered locus">Deba_1846</name>
</gene>
<dbReference type="GO" id="GO:0009893">
    <property type="term" value="P:positive regulation of metabolic process"/>
    <property type="evidence" value="ECO:0007669"/>
    <property type="project" value="UniProtKB-ARBA"/>
</dbReference>
<evidence type="ECO:0000256" key="1">
    <source>
        <dbReference type="ARBA" id="ARBA00010529"/>
    </source>
</evidence>
<keyword evidence="4" id="KW-0805">Transcription regulation</keyword>
<evidence type="ECO:0000256" key="5">
    <source>
        <dbReference type="ARBA" id="ARBA00023125"/>
    </source>
</evidence>